<comment type="caution">
    <text evidence="1">The sequence shown here is derived from an EMBL/GenBank/DDBJ whole genome shotgun (WGS) entry which is preliminary data.</text>
</comment>
<reference evidence="2" key="1">
    <citation type="journal article" date="2019" name="Int. J. Syst. Evol. Microbiol.">
        <title>The Global Catalogue of Microorganisms (GCM) 10K type strain sequencing project: providing services to taxonomists for standard genome sequencing and annotation.</title>
        <authorList>
            <consortium name="The Broad Institute Genomics Platform"/>
            <consortium name="The Broad Institute Genome Sequencing Center for Infectious Disease"/>
            <person name="Wu L."/>
            <person name="Ma J."/>
        </authorList>
    </citation>
    <scope>NUCLEOTIDE SEQUENCE [LARGE SCALE GENOMIC DNA]</scope>
    <source>
        <strain evidence="2">CGMCC 4.7275</strain>
    </source>
</reference>
<evidence type="ECO:0000313" key="2">
    <source>
        <dbReference type="Proteomes" id="UP000660265"/>
    </source>
</evidence>
<name>A0ABQ2EL96_9ACTN</name>
<proteinExistence type="predicted"/>
<evidence type="ECO:0008006" key="3">
    <source>
        <dbReference type="Google" id="ProtNLM"/>
    </source>
</evidence>
<accession>A0ABQ2EL96</accession>
<keyword evidence="2" id="KW-1185">Reference proteome</keyword>
<sequence>MLGVGSRSFAGARFGWLRGRVGRRLEMEGVMRCTAQGATWRWFIMSTLVGWHVELQFTEEGNRTTAAALVRLADGSELRGRGYALRHPTDPEQLRVGEEIAGSRALADLASQLLQKAHAEIDETTGRHSHPINH</sequence>
<evidence type="ECO:0000313" key="1">
    <source>
        <dbReference type="EMBL" id="GGK15907.1"/>
    </source>
</evidence>
<organism evidence="1 2">
    <name type="scientific">Streptomyces camponoticapitis</name>
    <dbReference type="NCBI Taxonomy" id="1616125"/>
    <lineage>
        <taxon>Bacteria</taxon>
        <taxon>Bacillati</taxon>
        <taxon>Actinomycetota</taxon>
        <taxon>Actinomycetes</taxon>
        <taxon>Kitasatosporales</taxon>
        <taxon>Streptomycetaceae</taxon>
        <taxon>Streptomyces</taxon>
    </lineage>
</organism>
<protein>
    <recommendedName>
        <fullName evidence="3">DUF1876 domain-containing protein</fullName>
    </recommendedName>
</protein>
<dbReference type="Proteomes" id="UP000660265">
    <property type="component" value="Unassembled WGS sequence"/>
</dbReference>
<dbReference type="Pfam" id="PF08962">
    <property type="entry name" value="Rv2632c-like"/>
    <property type="match status" value="1"/>
</dbReference>
<dbReference type="Gene3D" id="3.30.160.240">
    <property type="entry name" value="Rv1738"/>
    <property type="match status" value="1"/>
</dbReference>
<dbReference type="InterPro" id="IPR038070">
    <property type="entry name" value="Rv2632c-like_sf"/>
</dbReference>
<gene>
    <name evidence="1" type="ORF">GCM10011583_54730</name>
</gene>
<dbReference type="InterPro" id="IPR015057">
    <property type="entry name" value="Rv2632c-like"/>
</dbReference>
<dbReference type="SUPFAM" id="SSF143212">
    <property type="entry name" value="Rv2632c-like"/>
    <property type="match status" value="1"/>
</dbReference>
<dbReference type="EMBL" id="BMMV01000021">
    <property type="protein sequence ID" value="GGK15907.1"/>
    <property type="molecule type" value="Genomic_DNA"/>
</dbReference>